<dbReference type="Proteomes" id="UP000544054">
    <property type="component" value="Unassembled WGS sequence"/>
</dbReference>
<evidence type="ECO:0000313" key="2">
    <source>
        <dbReference type="Proteomes" id="UP000544054"/>
    </source>
</evidence>
<sequence>MIKQIILFLTVLLSDMIYSQIGIGTDKVNPNIILQIESQPTKGRTYYGGLLAPRINLTATNVFAPVVGTKVTGLLVYNTASAGTGNFAVTPGFYFWNNSSLLWEKIAKKNAHETALFANQDTATDLNAGSTLAAIFANVRFNNNTNLYEKVDDTTIKINEIGYYKVVLNLDLASSGGADNFGVEIYVNNTSDIVSDNIYIPGRWDTEGGAEANFPNGRSFILYVPINQAGYTLSVRTYDIDPGTDVRFKNANTSTISIEKIR</sequence>
<proteinExistence type="predicted"/>
<dbReference type="Gene3D" id="2.60.120.40">
    <property type="match status" value="1"/>
</dbReference>
<organism evidence="1 2">
    <name type="scientific">Chryseobacterium antibioticum</name>
    <dbReference type="NCBI Taxonomy" id="2728847"/>
    <lineage>
        <taxon>Bacteria</taxon>
        <taxon>Pseudomonadati</taxon>
        <taxon>Bacteroidota</taxon>
        <taxon>Flavobacteriia</taxon>
        <taxon>Flavobacteriales</taxon>
        <taxon>Weeksellaceae</taxon>
        <taxon>Chryseobacterium group</taxon>
        <taxon>Chryseobacterium</taxon>
    </lineage>
</organism>
<comment type="caution">
    <text evidence="1">The sequence shown here is derived from an EMBL/GenBank/DDBJ whole genome shotgun (WGS) entry which is preliminary data.</text>
</comment>
<gene>
    <name evidence="1" type="ORF">HHL23_22350</name>
</gene>
<protein>
    <submittedName>
        <fullName evidence="1">Uncharacterized protein</fullName>
    </submittedName>
</protein>
<name>A0A7Y0FU42_9FLAO</name>
<reference evidence="1 2" key="1">
    <citation type="submission" date="2020-04" db="EMBL/GenBank/DDBJ databases">
        <title>Chryseobacterium sp. RP-3-3 sp. nov., isolated from Jeju soil.</title>
        <authorList>
            <person name="Dahal R.H."/>
        </authorList>
    </citation>
    <scope>NUCLEOTIDE SEQUENCE [LARGE SCALE GENOMIC DNA]</scope>
    <source>
        <strain evidence="1 2">RP-3-3</strain>
    </source>
</reference>
<dbReference type="AlphaFoldDB" id="A0A7Y0FU42"/>
<evidence type="ECO:0000313" key="1">
    <source>
        <dbReference type="EMBL" id="NML72495.1"/>
    </source>
</evidence>
<dbReference type="RefSeq" id="WP_169236943.1">
    <property type="nucleotide sequence ID" value="NZ_JABBGI010000073.1"/>
</dbReference>
<dbReference type="EMBL" id="JABBGI010000073">
    <property type="protein sequence ID" value="NML72495.1"/>
    <property type="molecule type" value="Genomic_DNA"/>
</dbReference>
<accession>A0A7Y0FU42</accession>
<keyword evidence="2" id="KW-1185">Reference proteome</keyword>
<dbReference type="InterPro" id="IPR008983">
    <property type="entry name" value="Tumour_necrosis_fac-like_dom"/>
</dbReference>